<keyword evidence="1" id="KW-0472">Membrane</keyword>
<dbReference type="AlphaFoldDB" id="A0A5S4YRS3"/>
<dbReference type="Proteomes" id="UP000324797">
    <property type="component" value="Unassembled WGS sequence"/>
</dbReference>
<dbReference type="InterPro" id="IPR031876">
    <property type="entry name" value="DUF4760"/>
</dbReference>
<gene>
    <name evidence="2" type="ORF">FXV83_07755</name>
</gene>
<comment type="caution">
    <text evidence="2">The sequence shown here is derived from an EMBL/GenBank/DDBJ whole genome shotgun (WGS) entry which is preliminary data.</text>
</comment>
<feature type="transmembrane region" description="Helical" evidence="1">
    <location>
        <begin position="49"/>
        <end position="74"/>
    </location>
</feature>
<keyword evidence="1" id="KW-0812">Transmembrane</keyword>
<sequence>MKVSDDKIAVVSLVGLAVWIFVVLPLIYLQSPSGSQPNFWGLDSTAWTAIGALANVIYCGLTAGLLGFAVYQVLSAKEDAKVNRTLAACDKYDTDPVLDRVTRRLSRSFSDGSLAAHPTKYQIDLYSLFNYFESIAIGVSRGHYDAEIVRDQLGSIITGYVDDYILSGITGWVKVPSAEIEDDVFVHTMRLYRAWKAASGA</sequence>
<feature type="transmembrane region" description="Helical" evidence="1">
    <location>
        <begin position="7"/>
        <end position="29"/>
    </location>
</feature>
<dbReference type="Pfam" id="PF15956">
    <property type="entry name" value="DUF4760"/>
    <property type="match status" value="1"/>
</dbReference>
<name>A0A5S4YRS3_9BRAD</name>
<accession>A0A5S4YRS3</accession>
<evidence type="ECO:0000313" key="2">
    <source>
        <dbReference type="EMBL" id="TYO67090.1"/>
    </source>
</evidence>
<organism evidence="2 3">
    <name type="scientific">Bradyrhizobium hipponense</name>
    <dbReference type="NCBI Taxonomy" id="2605638"/>
    <lineage>
        <taxon>Bacteria</taxon>
        <taxon>Pseudomonadati</taxon>
        <taxon>Pseudomonadota</taxon>
        <taxon>Alphaproteobacteria</taxon>
        <taxon>Hyphomicrobiales</taxon>
        <taxon>Nitrobacteraceae</taxon>
        <taxon>Bradyrhizobium</taxon>
    </lineage>
</organism>
<evidence type="ECO:0000313" key="3">
    <source>
        <dbReference type="Proteomes" id="UP000324797"/>
    </source>
</evidence>
<evidence type="ECO:0000256" key="1">
    <source>
        <dbReference type="SAM" id="Phobius"/>
    </source>
</evidence>
<dbReference type="EMBL" id="VSTH01000021">
    <property type="protein sequence ID" value="TYO67090.1"/>
    <property type="molecule type" value="Genomic_DNA"/>
</dbReference>
<keyword evidence="3" id="KW-1185">Reference proteome</keyword>
<proteinExistence type="predicted"/>
<evidence type="ECO:0008006" key="4">
    <source>
        <dbReference type="Google" id="ProtNLM"/>
    </source>
</evidence>
<reference evidence="2 3" key="1">
    <citation type="submission" date="2019-08" db="EMBL/GenBank/DDBJ databases">
        <title>Bradyrhizobium hipponensis sp. nov., a rhizobium isolated from a Lupinus angustifolius root nodule in Tunisia.</title>
        <authorList>
            <person name="Off K."/>
            <person name="Rejili M."/>
            <person name="Mars M."/>
            <person name="Brachmann A."/>
            <person name="Marin M."/>
        </authorList>
    </citation>
    <scope>NUCLEOTIDE SEQUENCE [LARGE SCALE GENOMIC DNA]</scope>
    <source>
        <strain evidence="3">aSej3</strain>
    </source>
</reference>
<protein>
    <recommendedName>
        <fullName evidence="4">DUF4760 domain-containing protein</fullName>
    </recommendedName>
</protein>
<dbReference type="RefSeq" id="WP_148738599.1">
    <property type="nucleotide sequence ID" value="NZ_VSTH01000021.1"/>
</dbReference>
<keyword evidence="1" id="KW-1133">Transmembrane helix</keyword>